<keyword evidence="2" id="KW-1185">Reference proteome</keyword>
<name>A0A5C7IXC0_9ROSI</name>
<protein>
    <submittedName>
        <fullName evidence="1">Uncharacterized protein</fullName>
    </submittedName>
</protein>
<dbReference type="AlphaFoldDB" id="A0A5C7IXC0"/>
<sequence length="77" mass="8997">MGKKNTISITENEGSRKPKAIWNDDLVAILVLHLYVQGGKALLMIVEYSYQLYVILNQIFPNLKMENITWWMPDTRK</sequence>
<evidence type="ECO:0000313" key="2">
    <source>
        <dbReference type="Proteomes" id="UP000323000"/>
    </source>
</evidence>
<accession>A0A5C7IXC0</accession>
<gene>
    <name evidence="1" type="ORF">EZV62_002143</name>
</gene>
<dbReference type="EMBL" id="VAHF01000001">
    <property type="protein sequence ID" value="TXG73564.1"/>
    <property type="molecule type" value="Genomic_DNA"/>
</dbReference>
<reference evidence="2" key="1">
    <citation type="journal article" date="2019" name="Gigascience">
        <title>De novo genome assembly of the endangered Acer yangbiense, a plant species with extremely small populations endemic to Yunnan Province, China.</title>
        <authorList>
            <person name="Yang J."/>
            <person name="Wariss H.M."/>
            <person name="Tao L."/>
            <person name="Zhang R."/>
            <person name="Yun Q."/>
            <person name="Hollingsworth P."/>
            <person name="Dao Z."/>
            <person name="Luo G."/>
            <person name="Guo H."/>
            <person name="Ma Y."/>
            <person name="Sun W."/>
        </authorList>
    </citation>
    <scope>NUCLEOTIDE SEQUENCE [LARGE SCALE GENOMIC DNA]</scope>
    <source>
        <strain evidence="2">cv. Malutang</strain>
    </source>
</reference>
<comment type="caution">
    <text evidence="1">The sequence shown here is derived from an EMBL/GenBank/DDBJ whole genome shotgun (WGS) entry which is preliminary data.</text>
</comment>
<dbReference type="Proteomes" id="UP000323000">
    <property type="component" value="Chromosome 1"/>
</dbReference>
<evidence type="ECO:0000313" key="1">
    <source>
        <dbReference type="EMBL" id="TXG73564.1"/>
    </source>
</evidence>
<organism evidence="1 2">
    <name type="scientific">Acer yangbiense</name>
    <dbReference type="NCBI Taxonomy" id="1000413"/>
    <lineage>
        <taxon>Eukaryota</taxon>
        <taxon>Viridiplantae</taxon>
        <taxon>Streptophyta</taxon>
        <taxon>Embryophyta</taxon>
        <taxon>Tracheophyta</taxon>
        <taxon>Spermatophyta</taxon>
        <taxon>Magnoliopsida</taxon>
        <taxon>eudicotyledons</taxon>
        <taxon>Gunneridae</taxon>
        <taxon>Pentapetalae</taxon>
        <taxon>rosids</taxon>
        <taxon>malvids</taxon>
        <taxon>Sapindales</taxon>
        <taxon>Sapindaceae</taxon>
        <taxon>Hippocastanoideae</taxon>
        <taxon>Acereae</taxon>
        <taxon>Acer</taxon>
    </lineage>
</organism>
<proteinExistence type="predicted"/>